<evidence type="ECO:0000256" key="5">
    <source>
        <dbReference type="ARBA" id="ARBA00022989"/>
    </source>
</evidence>
<evidence type="ECO:0000256" key="1">
    <source>
        <dbReference type="ARBA" id="ARBA00004434"/>
    </source>
</evidence>
<keyword evidence="7" id="KW-0496">Mitochondrion</keyword>
<keyword evidence="5" id="KW-1133">Transmembrane helix</keyword>
<dbReference type="GO" id="GO:0005743">
    <property type="term" value="C:mitochondrial inner membrane"/>
    <property type="evidence" value="ECO:0007669"/>
    <property type="project" value="UniProtKB-SubCell"/>
</dbReference>
<keyword evidence="3" id="KW-0812">Transmembrane</keyword>
<keyword evidence="6" id="KW-0007">Acetylation</keyword>
<name>A0A8D1W4Y9_PIG</name>
<dbReference type="AlphaFoldDB" id="A0A8D1W4Y9"/>
<evidence type="ECO:0000313" key="11">
    <source>
        <dbReference type="Ensembl" id="ENSSSCP00060033748.1"/>
    </source>
</evidence>
<evidence type="ECO:0000313" key="12">
    <source>
        <dbReference type="Proteomes" id="UP000694723"/>
    </source>
</evidence>
<dbReference type="InterPro" id="IPR003177">
    <property type="entry name" value="Cytc_oxidase_su7a_met"/>
</dbReference>
<protein>
    <recommendedName>
        <fullName evidence="9">Cytochrome c oxidase subunit 7A2, mitochondrial</fullName>
    </recommendedName>
    <alternativeName>
        <fullName evidence="10">Cytochrome c oxidase subunit VIIa-liver/heart</fullName>
    </alternativeName>
</protein>
<evidence type="ECO:0000256" key="8">
    <source>
        <dbReference type="ARBA" id="ARBA00023136"/>
    </source>
</evidence>
<evidence type="ECO:0000256" key="2">
    <source>
        <dbReference type="ARBA" id="ARBA00009331"/>
    </source>
</evidence>
<dbReference type="GO" id="GO:0006123">
    <property type="term" value="P:mitochondrial electron transport, cytochrome c to oxygen"/>
    <property type="evidence" value="ECO:0007669"/>
    <property type="project" value="InterPro"/>
</dbReference>
<proteinExistence type="inferred from homology"/>
<keyword evidence="4" id="KW-0999">Mitochondrion inner membrane</keyword>
<organism evidence="11 12">
    <name type="scientific">Sus scrofa</name>
    <name type="common">Pig</name>
    <dbReference type="NCBI Taxonomy" id="9823"/>
    <lineage>
        <taxon>Eukaryota</taxon>
        <taxon>Metazoa</taxon>
        <taxon>Chordata</taxon>
        <taxon>Craniata</taxon>
        <taxon>Vertebrata</taxon>
        <taxon>Euteleostomi</taxon>
        <taxon>Mammalia</taxon>
        <taxon>Eutheria</taxon>
        <taxon>Laurasiatheria</taxon>
        <taxon>Artiodactyla</taxon>
        <taxon>Suina</taxon>
        <taxon>Suidae</taxon>
        <taxon>Sus</taxon>
    </lineage>
</organism>
<evidence type="ECO:0000256" key="3">
    <source>
        <dbReference type="ARBA" id="ARBA00022692"/>
    </source>
</evidence>
<evidence type="ECO:0000256" key="7">
    <source>
        <dbReference type="ARBA" id="ARBA00023128"/>
    </source>
</evidence>
<reference evidence="11" key="1">
    <citation type="submission" date="2025-08" db="UniProtKB">
        <authorList>
            <consortium name="Ensembl"/>
        </authorList>
    </citation>
    <scope>IDENTIFICATION</scope>
</reference>
<evidence type="ECO:0000256" key="6">
    <source>
        <dbReference type="ARBA" id="ARBA00022990"/>
    </source>
</evidence>
<evidence type="ECO:0000256" key="10">
    <source>
        <dbReference type="ARBA" id="ARBA00042325"/>
    </source>
</evidence>
<dbReference type="PANTHER" id="PTHR10510">
    <property type="entry name" value="CYTOCHROME C OXIDASE POLYPEPTIDE 7A"/>
    <property type="match status" value="1"/>
</dbReference>
<dbReference type="Gene3D" id="4.10.91.10">
    <property type="entry name" value="Cytochrome c oxidase, subunit VIIa"/>
    <property type="match status" value="1"/>
</dbReference>
<dbReference type="InterPro" id="IPR036539">
    <property type="entry name" value="Cyt_c_oxidase_su7a_sf"/>
</dbReference>
<dbReference type="Ensembl" id="ENSSSCT00060078102.1">
    <property type="protein sequence ID" value="ENSSSCP00060033748.1"/>
    <property type="gene ID" value="ENSSSCG00060057322.1"/>
</dbReference>
<dbReference type="GO" id="GO:0045277">
    <property type="term" value="C:respiratory chain complex IV"/>
    <property type="evidence" value="ECO:0007669"/>
    <property type="project" value="InterPro"/>
</dbReference>
<dbReference type="PANTHER" id="PTHR10510:SF15">
    <property type="entry name" value="CYTOCHROME C OXIDASE SUBUNIT 7A2, MITOCHONDRIAL"/>
    <property type="match status" value="1"/>
</dbReference>
<evidence type="ECO:0000256" key="4">
    <source>
        <dbReference type="ARBA" id="ARBA00022792"/>
    </source>
</evidence>
<comment type="subcellular location">
    <subcellularLocation>
        <location evidence="1">Mitochondrion inner membrane</location>
        <topology evidence="1">Single-pass membrane protein</topology>
    </subcellularLocation>
</comment>
<evidence type="ECO:0000256" key="9">
    <source>
        <dbReference type="ARBA" id="ARBA00040282"/>
    </source>
</evidence>
<dbReference type="Proteomes" id="UP000694723">
    <property type="component" value="Unplaced"/>
</dbReference>
<keyword evidence="8" id="KW-0472">Membrane</keyword>
<accession>A0A8D1W4Y9</accession>
<comment type="similarity">
    <text evidence="2">Belongs to the cytochrome c oxidase VIIa family.</text>
</comment>
<dbReference type="SUPFAM" id="SSF81419">
    <property type="entry name" value="Mitochondrial cytochrome c oxidase subunit VIIa"/>
    <property type="match status" value="1"/>
</dbReference>
<sequence>MRTQIGSLALLSGLRIQRCCELRLWSQTRLRSGIEVAVKQKLFLESNRIPLHLKGGVAGALLYSATMILRVGCRLYQLAVASFPRKQV</sequence>